<dbReference type="RefSeq" id="WP_109724698.1">
    <property type="nucleotide sequence ID" value="NZ_MSZV01000019.1"/>
</dbReference>
<dbReference type="OrthoDB" id="5958223at2"/>
<comment type="caution">
    <text evidence="1">The sequence shown here is derived from an EMBL/GenBank/DDBJ whole genome shotgun (WGS) entry which is preliminary data.</text>
</comment>
<evidence type="ECO:0000313" key="1">
    <source>
        <dbReference type="EMBL" id="PWK82107.1"/>
    </source>
</evidence>
<dbReference type="Proteomes" id="UP000245812">
    <property type="component" value="Unassembled WGS sequence"/>
</dbReference>
<gene>
    <name evidence="1" type="ORF">C7456_11714</name>
</gene>
<keyword evidence="2" id="KW-1185">Reference proteome</keyword>
<dbReference type="EMBL" id="QGHC01000017">
    <property type="protein sequence ID" value="PWK82107.1"/>
    <property type="molecule type" value="Genomic_DNA"/>
</dbReference>
<reference evidence="1 2" key="1">
    <citation type="submission" date="2018-05" db="EMBL/GenBank/DDBJ databases">
        <title>Genomic Encyclopedia of Type Strains, Phase IV (KMG-IV): sequencing the most valuable type-strain genomes for metagenomic binning, comparative biology and taxonomic classification.</title>
        <authorList>
            <person name="Goeker M."/>
        </authorList>
    </citation>
    <scope>NUCLEOTIDE SEQUENCE [LARGE SCALE GENOMIC DNA]</scope>
    <source>
        <strain evidence="1 2">DSM 14263</strain>
    </source>
</reference>
<proteinExistence type="predicted"/>
<organism evidence="1 2">
    <name type="scientific">Fulvimonas soli</name>
    <dbReference type="NCBI Taxonomy" id="155197"/>
    <lineage>
        <taxon>Bacteria</taxon>
        <taxon>Pseudomonadati</taxon>
        <taxon>Pseudomonadota</taxon>
        <taxon>Gammaproteobacteria</taxon>
        <taxon>Lysobacterales</taxon>
        <taxon>Rhodanobacteraceae</taxon>
        <taxon>Fulvimonas</taxon>
    </lineage>
</organism>
<protein>
    <submittedName>
        <fullName evidence="1">Uncharacterized protein</fullName>
    </submittedName>
</protein>
<evidence type="ECO:0000313" key="2">
    <source>
        <dbReference type="Proteomes" id="UP000245812"/>
    </source>
</evidence>
<accession>A0A316HLL7</accession>
<name>A0A316HLL7_9GAMM</name>
<dbReference type="AlphaFoldDB" id="A0A316HLL7"/>
<sequence>MEVSLDFTPVYPRHDLLIEIGRIEMAMEHLAERDERERVSLKPRLESRMQRLRSELAHLAV</sequence>